<dbReference type="GO" id="GO:0005874">
    <property type="term" value="C:microtubule"/>
    <property type="evidence" value="ECO:0007669"/>
    <property type="project" value="UniProtKB-KW"/>
</dbReference>
<dbReference type="InterPro" id="IPR042241">
    <property type="entry name" value="GCP_C_sf"/>
</dbReference>
<dbReference type="Pfam" id="PF19340">
    <property type="entry name" value="GCP6_N"/>
    <property type="match status" value="1"/>
</dbReference>
<evidence type="ECO:0000259" key="8">
    <source>
        <dbReference type="Pfam" id="PF19340"/>
    </source>
</evidence>
<organism evidence="9 10">
    <name type="scientific">Staphylotrichum tortipilum</name>
    <dbReference type="NCBI Taxonomy" id="2831512"/>
    <lineage>
        <taxon>Eukaryota</taxon>
        <taxon>Fungi</taxon>
        <taxon>Dikarya</taxon>
        <taxon>Ascomycota</taxon>
        <taxon>Pezizomycotina</taxon>
        <taxon>Sordariomycetes</taxon>
        <taxon>Sordariomycetidae</taxon>
        <taxon>Sordariales</taxon>
        <taxon>Chaetomiaceae</taxon>
        <taxon>Staphylotrichum</taxon>
    </lineage>
</organism>
<dbReference type="Gene3D" id="1.20.120.1900">
    <property type="entry name" value="Gamma-tubulin complex, C-terminal domain"/>
    <property type="match status" value="1"/>
</dbReference>
<evidence type="ECO:0000313" key="10">
    <source>
        <dbReference type="Proteomes" id="UP001303889"/>
    </source>
</evidence>
<keyword evidence="4 5" id="KW-0206">Cytoskeleton</keyword>
<dbReference type="InterPro" id="IPR041470">
    <property type="entry name" value="GCP_N"/>
</dbReference>
<dbReference type="GO" id="GO:0051011">
    <property type="term" value="F:microtubule minus-end binding"/>
    <property type="evidence" value="ECO:0007669"/>
    <property type="project" value="TreeGrafter"/>
</dbReference>
<protein>
    <recommendedName>
        <fullName evidence="5">Spindle pole body component</fullName>
    </recommendedName>
</protein>
<feature type="domain" description="Gamma tubulin complex component C-terminal" evidence="6">
    <location>
        <begin position="606"/>
        <end position="952"/>
    </location>
</feature>
<dbReference type="GO" id="GO:0000922">
    <property type="term" value="C:spindle pole"/>
    <property type="evidence" value="ECO:0007669"/>
    <property type="project" value="InterPro"/>
</dbReference>
<reference evidence="9" key="1">
    <citation type="journal article" date="2023" name="Mol. Phylogenet. Evol.">
        <title>Genome-scale phylogeny and comparative genomics of the fungal order Sordariales.</title>
        <authorList>
            <person name="Hensen N."/>
            <person name="Bonometti L."/>
            <person name="Westerberg I."/>
            <person name="Brannstrom I.O."/>
            <person name="Guillou S."/>
            <person name="Cros-Aarteil S."/>
            <person name="Calhoun S."/>
            <person name="Haridas S."/>
            <person name="Kuo A."/>
            <person name="Mondo S."/>
            <person name="Pangilinan J."/>
            <person name="Riley R."/>
            <person name="LaButti K."/>
            <person name="Andreopoulos B."/>
            <person name="Lipzen A."/>
            <person name="Chen C."/>
            <person name="Yan M."/>
            <person name="Daum C."/>
            <person name="Ng V."/>
            <person name="Clum A."/>
            <person name="Steindorff A."/>
            <person name="Ohm R.A."/>
            <person name="Martin F."/>
            <person name="Silar P."/>
            <person name="Natvig D.O."/>
            <person name="Lalanne C."/>
            <person name="Gautier V."/>
            <person name="Ament-Velasquez S.L."/>
            <person name="Kruys A."/>
            <person name="Hutchinson M.I."/>
            <person name="Powell A.J."/>
            <person name="Barry K."/>
            <person name="Miller A.N."/>
            <person name="Grigoriev I.V."/>
            <person name="Debuchy R."/>
            <person name="Gladieux P."/>
            <person name="Hiltunen Thoren M."/>
            <person name="Johannesson H."/>
        </authorList>
    </citation>
    <scope>NUCLEOTIDE SEQUENCE</scope>
    <source>
        <strain evidence="9">CBS 103.79</strain>
    </source>
</reference>
<dbReference type="InterPro" id="IPR007259">
    <property type="entry name" value="GCP"/>
</dbReference>
<feature type="domain" description="Gamma-tubulin complex component 6 N-terminal" evidence="8">
    <location>
        <begin position="115"/>
        <end position="179"/>
    </location>
</feature>
<dbReference type="InterPro" id="IPR040457">
    <property type="entry name" value="GCP_C"/>
</dbReference>
<dbReference type="GO" id="GO:0000278">
    <property type="term" value="P:mitotic cell cycle"/>
    <property type="evidence" value="ECO:0007669"/>
    <property type="project" value="TreeGrafter"/>
</dbReference>
<dbReference type="Pfam" id="PF17681">
    <property type="entry name" value="GCP_N_terminal"/>
    <property type="match status" value="1"/>
</dbReference>
<dbReference type="GO" id="GO:0043015">
    <property type="term" value="F:gamma-tubulin binding"/>
    <property type="evidence" value="ECO:0007669"/>
    <property type="project" value="InterPro"/>
</dbReference>
<name>A0AAN6MS24_9PEZI</name>
<evidence type="ECO:0000256" key="2">
    <source>
        <dbReference type="ARBA" id="ARBA00022490"/>
    </source>
</evidence>
<comment type="subcellular location">
    <subcellularLocation>
        <location evidence="5">Cytoplasm</location>
        <location evidence="5">Cytoskeleton</location>
        <location evidence="5">Microtubule organizing center</location>
    </subcellularLocation>
</comment>
<dbReference type="Pfam" id="PF04130">
    <property type="entry name" value="GCP_C_terminal"/>
    <property type="match status" value="1"/>
</dbReference>
<evidence type="ECO:0000313" key="9">
    <source>
        <dbReference type="EMBL" id="KAK3905444.1"/>
    </source>
</evidence>
<dbReference type="GO" id="GO:0051321">
    <property type="term" value="P:meiotic cell cycle"/>
    <property type="evidence" value="ECO:0007669"/>
    <property type="project" value="TreeGrafter"/>
</dbReference>
<dbReference type="Proteomes" id="UP001303889">
    <property type="component" value="Unassembled WGS sequence"/>
</dbReference>
<comment type="similarity">
    <text evidence="1 5">Belongs to the TUBGCP family.</text>
</comment>
<dbReference type="AlphaFoldDB" id="A0AAN6MS24"/>
<dbReference type="GO" id="GO:0005816">
    <property type="term" value="C:spindle pole body"/>
    <property type="evidence" value="ECO:0007669"/>
    <property type="project" value="UniProtKB-ARBA"/>
</dbReference>
<evidence type="ECO:0000259" key="6">
    <source>
        <dbReference type="Pfam" id="PF04130"/>
    </source>
</evidence>
<gene>
    <name evidence="9" type="ORF">C8A05DRAFT_12733</name>
</gene>
<dbReference type="GO" id="GO:0051225">
    <property type="term" value="P:spindle assembly"/>
    <property type="evidence" value="ECO:0007669"/>
    <property type="project" value="TreeGrafter"/>
</dbReference>
<dbReference type="InterPro" id="IPR045818">
    <property type="entry name" value="GCP6_N"/>
</dbReference>
<evidence type="ECO:0000256" key="4">
    <source>
        <dbReference type="ARBA" id="ARBA00023212"/>
    </source>
</evidence>
<evidence type="ECO:0000259" key="7">
    <source>
        <dbReference type="Pfam" id="PF17681"/>
    </source>
</evidence>
<dbReference type="PANTHER" id="PTHR19302:SF70">
    <property type="entry name" value="GAMMA-TUBULIN COMPLEX COMPONENT 6"/>
    <property type="match status" value="1"/>
</dbReference>
<feature type="domain" description="Gamma tubulin complex component protein N-terminal" evidence="7">
    <location>
        <begin position="199"/>
        <end position="449"/>
    </location>
</feature>
<accession>A0AAN6MS24</accession>
<dbReference type="GO" id="GO:0007020">
    <property type="term" value="P:microtubule nucleation"/>
    <property type="evidence" value="ECO:0007669"/>
    <property type="project" value="InterPro"/>
</dbReference>
<dbReference type="GO" id="GO:0031122">
    <property type="term" value="P:cytoplasmic microtubule organization"/>
    <property type="evidence" value="ECO:0007669"/>
    <property type="project" value="TreeGrafter"/>
</dbReference>
<proteinExistence type="inferred from homology"/>
<evidence type="ECO:0000256" key="5">
    <source>
        <dbReference type="RuleBase" id="RU363050"/>
    </source>
</evidence>
<reference evidence="9" key="2">
    <citation type="submission" date="2023-05" db="EMBL/GenBank/DDBJ databases">
        <authorList>
            <consortium name="Lawrence Berkeley National Laboratory"/>
            <person name="Steindorff A."/>
            <person name="Hensen N."/>
            <person name="Bonometti L."/>
            <person name="Westerberg I."/>
            <person name="Brannstrom I.O."/>
            <person name="Guillou S."/>
            <person name="Cros-Aarteil S."/>
            <person name="Calhoun S."/>
            <person name="Haridas S."/>
            <person name="Kuo A."/>
            <person name="Mondo S."/>
            <person name="Pangilinan J."/>
            <person name="Riley R."/>
            <person name="Labutti K."/>
            <person name="Andreopoulos B."/>
            <person name="Lipzen A."/>
            <person name="Chen C."/>
            <person name="Yanf M."/>
            <person name="Daum C."/>
            <person name="Ng V."/>
            <person name="Clum A."/>
            <person name="Ohm R."/>
            <person name="Martin F."/>
            <person name="Silar P."/>
            <person name="Natvig D."/>
            <person name="Lalanne C."/>
            <person name="Gautier V."/>
            <person name="Ament-Velasquez S.L."/>
            <person name="Kruys A."/>
            <person name="Hutchinson M.I."/>
            <person name="Powell A.J."/>
            <person name="Barry K."/>
            <person name="Miller A.N."/>
            <person name="Grigoriev I.V."/>
            <person name="Debuchy R."/>
            <person name="Gladieux P."/>
            <person name="Thoren M.H."/>
            <person name="Johannesson H."/>
        </authorList>
    </citation>
    <scope>NUCLEOTIDE SEQUENCE</scope>
    <source>
        <strain evidence="9">CBS 103.79</strain>
    </source>
</reference>
<keyword evidence="3 5" id="KW-0493">Microtubule</keyword>
<evidence type="ECO:0000256" key="3">
    <source>
        <dbReference type="ARBA" id="ARBA00022701"/>
    </source>
</evidence>
<sequence length="957" mass="104741">MADEEDPSDLFAIPDFWRPATWLEPTATALTSSHSLSISTPQPKTIPPASNPLFTLDVHQTAFLESPQRLIHVDEIPVLKGLEINSGIFFGLPSQLQQLAAHHPSLHHLDAQPPLEPESQSEPTVDDDEDFWLISAHVSQNPPKFRSWESFRQPDQGTPTLFLLSEAGPAAFDALLASSEVTNGAPADILDTGLYCACLLNLALGLSSVIFSWDPEKNSFIKAAASLRISGMSLGLVKAVDSLCLDCGNASRHLQVFAEGTYSAASTPTRVALAGVVDRVVTMLRSELSAQGRNLRSALQLQAAVRPVQSVLSYFKTLVNKLAQQESDEGILSCLFQEAQASEYRDELLRDATREVLRTLSEPWLEFVEEWLGFKAEEGTPITKNGPGKGFVKVADKMWIDDQGFELEEAEYFLDEDKVPSFVPEDMAQTIFETGRNLRFLRDHHPDHPLSRPDIVASAMPPKLEWAFDWVAISKLEAKVNQYRDAVSRAIQETRPETQQNITPQNQPNNDPAAELEYFGKPPAQILSTLLASIDHLSQPPPPPIPPSPLTLLLHSLYLPSSPQQKTLLPPDWSLLPHLSFAPLLSTHAALLNRACTALLFRAHHLRAHIDLLRQTFLLDNGVLASRLAHALFDPDLGSAERTRGVALGTGGSGGAMGLRLGGGRRTWPPASSELRLALMGVLGECYSPFASQPHGDSKSGLKDILSNLSFAVRADMTPAEIDRCMDPAGLEALDFLRLAYRPPGALRAVLGAGVLRRMDGVFRLLLRVVRMVFVVENVLFLKKGREREGGSVAGRRLRVEGRHFVAQLAGYVFDVGVRGVWAGLDGWLDSVEGALDREEGDSGGVSPDAVREKMEAVLDEMMGALLLRKRQAPVMGLLEEIFGVMLRFAAGQGGEAEERELYKLFRRKVEVFVTVCRGLGEKMAVSGGGGSATGAGYVEQLLVRLDLGGYYARDDR</sequence>
<comment type="caution">
    <text evidence="9">The sequence shown here is derived from an EMBL/GenBank/DDBJ whole genome shotgun (WGS) entry which is preliminary data.</text>
</comment>
<dbReference type="EMBL" id="MU855358">
    <property type="protein sequence ID" value="KAK3905444.1"/>
    <property type="molecule type" value="Genomic_DNA"/>
</dbReference>
<evidence type="ECO:0000256" key="1">
    <source>
        <dbReference type="ARBA" id="ARBA00010337"/>
    </source>
</evidence>
<keyword evidence="2 5" id="KW-0963">Cytoplasm</keyword>
<dbReference type="GO" id="GO:0000930">
    <property type="term" value="C:gamma-tubulin complex"/>
    <property type="evidence" value="ECO:0007669"/>
    <property type="project" value="TreeGrafter"/>
</dbReference>
<dbReference type="PANTHER" id="PTHR19302">
    <property type="entry name" value="GAMMA TUBULIN COMPLEX PROTEIN"/>
    <property type="match status" value="1"/>
</dbReference>
<keyword evidence="10" id="KW-1185">Reference proteome</keyword>